<evidence type="ECO:0000313" key="23">
    <source>
        <dbReference type="Proteomes" id="UP000320359"/>
    </source>
</evidence>
<evidence type="ECO:0000256" key="5">
    <source>
        <dbReference type="ARBA" id="ARBA00010485"/>
    </source>
</evidence>
<dbReference type="GO" id="GO:0071555">
    <property type="term" value="P:cell wall organization"/>
    <property type="evidence" value="ECO:0007669"/>
    <property type="project" value="UniProtKB-KW"/>
</dbReference>
<dbReference type="Gene3D" id="3.30.465.10">
    <property type="match status" value="1"/>
</dbReference>
<dbReference type="UniPathway" id="UPA00219"/>
<accession>A0A552WYW9</accession>
<comment type="catalytic activity">
    <reaction evidence="19 20">
        <text>UDP-N-acetyl-alpha-D-muramate + NADP(+) = UDP-N-acetyl-3-O-(1-carboxyvinyl)-alpha-D-glucosamine + NADPH + H(+)</text>
        <dbReference type="Rhea" id="RHEA:12248"/>
        <dbReference type="ChEBI" id="CHEBI:15378"/>
        <dbReference type="ChEBI" id="CHEBI:57783"/>
        <dbReference type="ChEBI" id="CHEBI:58349"/>
        <dbReference type="ChEBI" id="CHEBI:68483"/>
        <dbReference type="ChEBI" id="CHEBI:70757"/>
        <dbReference type="EC" id="1.3.1.98"/>
    </reaction>
</comment>
<dbReference type="InterPro" id="IPR003170">
    <property type="entry name" value="MurB"/>
</dbReference>
<dbReference type="InterPro" id="IPR036635">
    <property type="entry name" value="MurB_C_sf"/>
</dbReference>
<dbReference type="RefSeq" id="WP_143236626.1">
    <property type="nucleotide sequence ID" value="NZ_VJWL01000005.1"/>
</dbReference>
<evidence type="ECO:0000256" key="6">
    <source>
        <dbReference type="ARBA" id="ARBA00012518"/>
    </source>
</evidence>
<evidence type="ECO:0000256" key="9">
    <source>
        <dbReference type="ARBA" id="ARBA00022618"/>
    </source>
</evidence>
<dbReference type="GO" id="GO:0071949">
    <property type="term" value="F:FAD binding"/>
    <property type="evidence" value="ECO:0007669"/>
    <property type="project" value="InterPro"/>
</dbReference>
<evidence type="ECO:0000313" key="22">
    <source>
        <dbReference type="EMBL" id="TRW47987.1"/>
    </source>
</evidence>
<keyword evidence="14 20" id="KW-0573">Peptidoglycan synthesis</keyword>
<dbReference type="Pfam" id="PF01565">
    <property type="entry name" value="FAD_binding_4"/>
    <property type="match status" value="1"/>
</dbReference>
<comment type="pathway">
    <text evidence="4 20">Cell wall biogenesis; peptidoglycan biosynthesis.</text>
</comment>
<keyword evidence="13 20" id="KW-0133">Cell shape</keyword>
<dbReference type="HAMAP" id="MF_00037">
    <property type="entry name" value="MurB"/>
    <property type="match status" value="1"/>
</dbReference>
<evidence type="ECO:0000256" key="16">
    <source>
        <dbReference type="ARBA" id="ARBA00023306"/>
    </source>
</evidence>
<feature type="active site" description="Proton donor" evidence="20">
    <location>
        <position position="222"/>
    </location>
</feature>
<dbReference type="InterPro" id="IPR006094">
    <property type="entry name" value="Oxid_FAD_bind_N"/>
</dbReference>
<dbReference type="GO" id="GO:0051301">
    <property type="term" value="P:cell division"/>
    <property type="evidence" value="ECO:0007669"/>
    <property type="project" value="UniProtKB-KW"/>
</dbReference>
<evidence type="ECO:0000256" key="18">
    <source>
        <dbReference type="ARBA" id="ARBA00031026"/>
    </source>
</evidence>
<keyword evidence="8 20" id="KW-0963">Cytoplasm</keyword>
<dbReference type="GO" id="GO:0009252">
    <property type="term" value="P:peptidoglycan biosynthetic process"/>
    <property type="evidence" value="ECO:0007669"/>
    <property type="project" value="UniProtKB-UniRule"/>
</dbReference>
<dbReference type="OrthoDB" id="9804753at2"/>
<keyword evidence="15 20" id="KW-0560">Oxidoreductase</keyword>
<dbReference type="SUPFAM" id="SSF56176">
    <property type="entry name" value="FAD-binding/transporter-associated domain-like"/>
    <property type="match status" value="1"/>
</dbReference>
<gene>
    <name evidence="20 22" type="primary">murB</name>
    <name evidence="22" type="ORF">FM042_11695</name>
</gene>
<feature type="active site" evidence="20">
    <location>
        <position position="153"/>
    </location>
</feature>
<comment type="similarity">
    <text evidence="5 20">Belongs to the MurB family.</text>
</comment>
<dbReference type="InterPro" id="IPR016166">
    <property type="entry name" value="FAD-bd_PCMH"/>
</dbReference>
<dbReference type="InterPro" id="IPR036318">
    <property type="entry name" value="FAD-bd_PCMH-like_sf"/>
</dbReference>
<feature type="active site" evidence="20">
    <location>
        <position position="318"/>
    </location>
</feature>
<reference evidence="22 23" key="1">
    <citation type="submission" date="2019-07" db="EMBL/GenBank/DDBJ databases">
        <authorList>
            <person name="Yang M."/>
            <person name="Zhao D."/>
            <person name="Xiang H."/>
        </authorList>
    </citation>
    <scope>NUCLEOTIDE SEQUENCE [LARGE SCALE GENOMIC DNA]</scope>
    <source>
        <strain evidence="22 23">IM1326</strain>
    </source>
</reference>
<dbReference type="EC" id="1.3.1.98" evidence="6 20"/>
<keyword evidence="23" id="KW-1185">Reference proteome</keyword>
<dbReference type="GO" id="GO:0008762">
    <property type="term" value="F:UDP-N-acetylmuramate dehydrogenase activity"/>
    <property type="evidence" value="ECO:0007669"/>
    <property type="project" value="UniProtKB-UniRule"/>
</dbReference>
<dbReference type="NCBIfam" id="NF000755">
    <property type="entry name" value="PRK00046.1"/>
    <property type="match status" value="1"/>
</dbReference>
<dbReference type="GO" id="GO:0005829">
    <property type="term" value="C:cytosol"/>
    <property type="evidence" value="ECO:0007669"/>
    <property type="project" value="TreeGrafter"/>
</dbReference>
<feature type="domain" description="FAD-binding PCMH-type" evidence="21">
    <location>
        <begin position="12"/>
        <end position="177"/>
    </location>
</feature>
<evidence type="ECO:0000256" key="1">
    <source>
        <dbReference type="ARBA" id="ARBA00001974"/>
    </source>
</evidence>
<comment type="caution">
    <text evidence="22">The sequence shown here is derived from an EMBL/GenBank/DDBJ whole genome shotgun (WGS) entry which is preliminary data.</text>
</comment>
<evidence type="ECO:0000256" key="12">
    <source>
        <dbReference type="ARBA" id="ARBA00022857"/>
    </source>
</evidence>
<evidence type="ECO:0000256" key="8">
    <source>
        <dbReference type="ARBA" id="ARBA00022490"/>
    </source>
</evidence>
<dbReference type="PROSITE" id="PS51387">
    <property type="entry name" value="FAD_PCMH"/>
    <property type="match status" value="1"/>
</dbReference>
<dbReference type="PANTHER" id="PTHR21071">
    <property type="entry name" value="UDP-N-ACETYLENOLPYRUVOYLGLUCOSAMINE REDUCTASE"/>
    <property type="match status" value="1"/>
</dbReference>
<keyword evidence="10 20" id="KW-0285">Flavoprotein</keyword>
<dbReference type="PANTHER" id="PTHR21071:SF4">
    <property type="entry name" value="UDP-N-ACETYLENOLPYRUVOYLGLUCOSAMINE REDUCTASE"/>
    <property type="match status" value="1"/>
</dbReference>
<evidence type="ECO:0000256" key="19">
    <source>
        <dbReference type="ARBA" id="ARBA00048914"/>
    </source>
</evidence>
<keyword evidence="16 20" id="KW-0131">Cell cycle</keyword>
<dbReference type="SUPFAM" id="SSF56194">
    <property type="entry name" value="Uridine diphospho-N-Acetylenolpyruvylglucosamine reductase, MurB, C-terminal domain"/>
    <property type="match status" value="1"/>
</dbReference>
<keyword evidence="12 20" id="KW-0521">NADP</keyword>
<evidence type="ECO:0000256" key="15">
    <source>
        <dbReference type="ARBA" id="ARBA00023002"/>
    </source>
</evidence>
<dbReference type="InterPro" id="IPR016167">
    <property type="entry name" value="FAD-bd_PCMH_sub1"/>
</dbReference>
<evidence type="ECO:0000259" key="21">
    <source>
        <dbReference type="PROSITE" id="PS51387"/>
    </source>
</evidence>
<name>A0A552WYW9_9GAMM</name>
<dbReference type="Gene3D" id="3.30.43.10">
    <property type="entry name" value="Uridine Diphospho-n-acetylenolpyruvylglucosamine Reductase, domain 2"/>
    <property type="match status" value="1"/>
</dbReference>
<dbReference type="AlphaFoldDB" id="A0A552WYW9"/>
<keyword evidence="11 20" id="KW-0274">FAD</keyword>
<sequence length="338" mass="37578">MVSLKDKHSFRISASANEVISVTHRDQLSELTNPDELWILGEGTNTIFTEDFQGKILWIQLRGIEVTEHSDAWSLQVAAGENWHQLVEYTLLHGMPGLENLALIPGSVGAAPVQNIGAYGVELSEFIEAVEGYDLKTGEARYLPKDSCGFSYRESVFKTPEFSHFVITDVHLRIPKDWAPTLSYADLADMPSSSTAHEVMQRVITVRRRKLPDPAEIPNAGSFFKNPVVDHTRLKMLQEKYPTMPVYPVDDQSSKIPAGWLIDKAGLKALQVGDAGVHEQQALVLVNRGAASGQELSQLAHQIIAQVHDIYGVKLEPEVRLLNRSGLIPKSHWWQDGA</sequence>
<evidence type="ECO:0000256" key="11">
    <source>
        <dbReference type="ARBA" id="ARBA00022827"/>
    </source>
</evidence>
<comment type="cofactor">
    <cofactor evidence="1 20">
        <name>FAD</name>
        <dbReference type="ChEBI" id="CHEBI:57692"/>
    </cofactor>
</comment>
<comment type="function">
    <text evidence="2 20">Cell wall formation.</text>
</comment>
<dbReference type="Pfam" id="PF02873">
    <property type="entry name" value="MurB_C"/>
    <property type="match status" value="1"/>
</dbReference>
<organism evidence="22 23">
    <name type="scientific">Aliidiomarina halalkaliphila</name>
    <dbReference type="NCBI Taxonomy" id="2593535"/>
    <lineage>
        <taxon>Bacteria</taxon>
        <taxon>Pseudomonadati</taxon>
        <taxon>Pseudomonadota</taxon>
        <taxon>Gammaproteobacteria</taxon>
        <taxon>Alteromonadales</taxon>
        <taxon>Idiomarinaceae</taxon>
        <taxon>Aliidiomarina</taxon>
    </lineage>
</organism>
<dbReference type="InterPro" id="IPR011601">
    <property type="entry name" value="MurB_C"/>
</dbReference>
<dbReference type="Proteomes" id="UP000320359">
    <property type="component" value="Unassembled WGS sequence"/>
</dbReference>
<dbReference type="Gene3D" id="3.90.78.10">
    <property type="entry name" value="UDP-N-acetylenolpyruvoylglucosamine reductase, C-terminal domain"/>
    <property type="match status" value="1"/>
</dbReference>
<protein>
    <recommendedName>
        <fullName evidence="7 20">UDP-N-acetylenolpyruvoylglucosamine reductase</fullName>
        <ecNumber evidence="6 20">1.3.1.98</ecNumber>
    </recommendedName>
    <alternativeName>
        <fullName evidence="18 20">UDP-N-acetylmuramate dehydrogenase</fullName>
    </alternativeName>
</protein>
<evidence type="ECO:0000256" key="13">
    <source>
        <dbReference type="ARBA" id="ARBA00022960"/>
    </source>
</evidence>
<evidence type="ECO:0000256" key="14">
    <source>
        <dbReference type="ARBA" id="ARBA00022984"/>
    </source>
</evidence>
<keyword evidence="9 20" id="KW-0132">Cell division</keyword>
<evidence type="ECO:0000256" key="20">
    <source>
        <dbReference type="HAMAP-Rule" id="MF_00037"/>
    </source>
</evidence>
<dbReference type="EMBL" id="VJWL01000005">
    <property type="protein sequence ID" value="TRW47987.1"/>
    <property type="molecule type" value="Genomic_DNA"/>
</dbReference>
<comment type="subcellular location">
    <subcellularLocation>
        <location evidence="3 20">Cytoplasm</location>
    </subcellularLocation>
</comment>
<evidence type="ECO:0000256" key="4">
    <source>
        <dbReference type="ARBA" id="ARBA00004752"/>
    </source>
</evidence>
<evidence type="ECO:0000256" key="10">
    <source>
        <dbReference type="ARBA" id="ARBA00022630"/>
    </source>
</evidence>
<keyword evidence="17 20" id="KW-0961">Cell wall biogenesis/degradation</keyword>
<proteinExistence type="inferred from homology"/>
<evidence type="ECO:0000256" key="17">
    <source>
        <dbReference type="ARBA" id="ARBA00023316"/>
    </source>
</evidence>
<evidence type="ECO:0000256" key="3">
    <source>
        <dbReference type="ARBA" id="ARBA00004496"/>
    </source>
</evidence>
<dbReference type="NCBIfam" id="TIGR00179">
    <property type="entry name" value="murB"/>
    <property type="match status" value="1"/>
</dbReference>
<evidence type="ECO:0000256" key="7">
    <source>
        <dbReference type="ARBA" id="ARBA00015188"/>
    </source>
</evidence>
<evidence type="ECO:0000256" key="2">
    <source>
        <dbReference type="ARBA" id="ARBA00003921"/>
    </source>
</evidence>
<dbReference type="GO" id="GO:0008360">
    <property type="term" value="P:regulation of cell shape"/>
    <property type="evidence" value="ECO:0007669"/>
    <property type="project" value="UniProtKB-KW"/>
</dbReference>
<dbReference type="InterPro" id="IPR016169">
    <property type="entry name" value="FAD-bd_PCMH_sub2"/>
</dbReference>